<dbReference type="Proteomes" id="UP000183915">
    <property type="component" value="Unassembled WGS sequence"/>
</dbReference>
<keyword evidence="2" id="KW-1185">Reference proteome</keyword>
<name>A0ABY0ZA56_9PSED</name>
<organism evidence="1 2">
    <name type="scientific">Pseudomonas kilonensis</name>
    <dbReference type="NCBI Taxonomy" id="132476"/>
    <lineage>
        <taxon>Bacteria</taxon>
        <taxon>Pseudomonadati</taxon>
        <taxon>Pseudomonadota</taxon>
        <taxon>Gammaproteobacteria</taxon>
        <taxon>Pseudomonadales</taxon>
        <taxon>Pseudomonadaceae</taxon>
        <taxon>Pseudomonas</taxon>
    </lineage>
</organism>
<evidence type="ECO:0000313" key="1">
    <source>
        <dbReference type="EMBL" id="SEE47082.1"/>
    </source>
</evidence>
<evidence type="ECO:0000313" key="2">
    <source>
        <dbReference type="Proteomes" id="UP000183915"/>
    </source>
</evidence>
<dbReference type="RefSeq" id="WP_139213092.1">
    <property type="nucleotide sequence ID" value="NZ_FNTT01000002.1"/>
</dbReference>
<dbReference type="EMBL" id="FNTT01000002">
    <property type="protein sequence ID" value="SEE47082.1"/>
    <property type="molecule type" value="Genomic_DNA"/>
</dbReference>
<accession>A0ABY0ZA56</accession>
<sequence length="331" mass="38147">MLQFFADQIDQMDLALDQLAMHDRNFDRFALMLIDNVVELTLHKYAQDRFYENDMWKRFSNPSTDPKLVAAALGQNFDSKIKLARIKKLIPPATCDSIQYLHTFRNTAYHRGLRHDGILHSLALFYFKSACTVLSSFSPLIWSSGSGDKISHRAAKYIGKIDFFMSRPTFDSAWKRLSEVAETMNDTMISDLHFDMRETIERTDSSLNFLEENEFGSPKGRASIIIDCQVWPFINSKAGKKYAEDNNITINNTGNYIEQIASSYPWPVKSDPLPSWMNRLDSLAREKDSDAALKKYCDFMKQTDEIRTHISEAESQLDAHIQNMIDAHRDK</sequence>
<reference evidence="1 2" key="1">
    <citation type="submission" date="2016-10" db="EMBL/GenBank/DDBJ databases">
        <authorList>
            <person name="Varghese N."/>
            <person name="Submissions S."/>
        </authorList>
    </citation>
    <scope>NUCLEOTIDE SEQUENCE [LARGE SCALE GENOMIC DNA]</scope>
    <source>
        <strain evidence="1 2">BS3780</strain>
    </source>
</reference>
<protein>
    <submittedName>
        <fullName evidence="1">Uncharacterized protein</fullName>
    </submittedName>
</protein>
<comment type="caution">
    <text evidence="1">The sequence shown here is derived from an EMBL/GenBank/DDBJ whole genome shotgun (WGS) entry which is preliminary data.</text>
</comment>
<proteinExistence type="predicted"/>
<gene>
    <name evidence="1" type="ORF">SAMN04490188_3991</name>
</gene>